<dbReference type="AlphaFoldDB" id="A0A2U9INN9"/>
<dbReference type="GO" id="GO:0006021">
    <property type="term" value="P:inositol biosynthetic process"/>
    <property type="evidence" value="ECO:0007669"/>
    <property type="project" value="InterPro"/>
</dbReference>
<dbReference type="Proteomes" id="UP000248410">
    <property type="component" value="Chromosome"/>
</dbReference>
<dbReference type="GO" id="GO:0004512">
    <property type="term" value="F:inositol-3-phosphate synthase activity"/>
    <property type="evidence" value="ECO:0007669"/>
    <property type="project" value="InterPro"/>
</dbReference>
<dbReference type="InterPro" id="IPR002587">
    <property type="entry name" value="Myo-inos-1-P_Synthase"/>
</dbReference>
<dbReference type="InterPro" id="IPR013021">
    <property type="entry name" value="Myo-inos-1-P_Synthase_GAPDH"/>
</dbReference>
<dbReference type="PANTHER" id="PTHR43125:SF1">
    <property type="entry name" value="INOSITOL-3-PHOSPHATE SYNTHASE"/>
    <property type="match status" value="1"/>
</dbReference>
<feature type="domain" description="Myo-inositol-1-phosphate synthase GAPDH-like" evidence="2">
    <location>
        <begin position="181"/>
        <end position="285"/>
    </location>
</feature>
<dbReference type="Gene3D" id="3.30.360.10">
    <property type="entry name" value="Dihydrodipicolinate Reductase, domain 2"/>
    <property type="match status" value="1"/>
</dbReference>
<evidence type="ECO:0000313" key="4">
    <source>
        <dbReference type="Proteomes" id="UP000248410"/>
    </source>
</evidence>
<dbReference type="SUPFAM" id="SSF55347">
    <property type="entry name" value="Glyceraldehyde-3-phosphate dehydrogenase-like, C-terminal domain"/>
    <property type="match status" value="1"/>
</dbReference>
<gene>
    <name evidence="3" type="ORF">DFR86_08715</name>
</gene>
<accession>A0A2U9INN9</accession>
<dbReference type="InterPro" id="IPR036291">
    <property type="entry name" value="NAD(P)-bd_dom_sf"/>
</dbReference>
<evidence type="ECO:0000313" key="3">
    <source>
        <dbReference type="EMBL" id="AWR97621.1"/>
    </source>
</evidence>
<dbReference type="Gene3D" id="3.40.50.720">
    <property type="entry name" value="NAD(P)-binding Rossmann-like Domain"/>
    <property type="match status" value="1"/>
</dbReference>
<protein>
    <submittedName>
        <fullName evidence="3">L-myo-inositol-1-phosphate synthase</fullName>
    </submittedName>
</protein>
<comment type="similarity">
    <text evidence="1">Belongs to the myo-inositol 1-phosphate synthase family.</text>
</comment>
<evidence type="ECO:0000259" key="2">
    <source>
        <dbReference type="Pfam" id="PF01658"/>
    </source>
</evidence>
<proteinExistence type="inferred from homology"/>
<dbReference type="GO" id="GO:0008654">
    <property type="term" value="P:phospholipid biosynthetic process"/>
    <property type="evidence" value="ECO:0007669"/>
    <property type="project" value="InterPro"/>
</dbReference>
<dbReference type="InterPro" id="IPR052199">
    <property type="entry name" value="MIPS"/>
</dbReference>
<dbReference type="GeneID" id="36838046"/>
<dbReference type="RefSeq" id="WP_110380511.1">
    <property type="nucleotide sequence ID" value="NZ_CP029288.2"/>
</dbReference>
<sequence length="344" mass="38121">MIRVGLIGVGNSASALVQALEKIKNDGLDIPGILDLPLKPQEIEIVAAFDIDKRKVGKKISEAIFSKPNVVEKYVDVHNDVIVQRGPTLDGIDEYLSKIVEESDEKPVDVYSVLKENKVDVVLNLLPVGAEKASNFYASEALKANASFINATPANVTENFGSKFEEMNIPLFGDDLISQIGGTILHSGIIEFLQKRGVRVIRSYQIDIAGNTETFATLEDSRKDLKKRIKSSYISQRSNNAEIVAGTSDYVEFLGDRRVSYMVIEGEYALGSKVRIDISMKTLDSTNAVQPLLDLIRIAKIAKDKGIGGPIPQVCGYYFKNSIKRYNNLDEARQELIKFLQMMK</sequence>
<dbReference type="SUPFAM" id="SSF51735">
    <property type="entry name" value="NAD(P)-binding Rossmann-fold domains"/>
    <property type="match status" value="1"/>
</dbReference>
<dbReference type="PANTHER" id="PTHR43125">
    <property type="entry name" value="INOSITOL-3-PHOSPHATE SYNTHASE"/>
    <property type="match status" value="1"/>
</dbReference>
<dbReference type="PIRSF" id="PIRSF015578">
    <property type="entry name" value="Myoinos-ppht_syn"/>
    <property type="match status" value="1"/>
</dbReference>
<name>A0A2U9INN9_9CREN</name>
<keyword evidence="4" id="KW-1185">Reference proteome</keyword>
<reference evidence="3 4" key="1">
    <citation type="submission" date="2018-05" db="EMBL/GenBank/DDBJ databases">
        <title>Complete Genome Sequences of Extremely Thermoacidophilic, Metal-Mobilizing Type-Strain Members of the Archaeal Family Sulfolobaceae: Acidianus brierleyi DSM-1651T, Acidianus sulfidivorans DSM-18786T, Metallosphaera hakonensis DSM-7519T, and Metallosphaera prunae DSM-10039T.</title>
        <authorList>
            <person name="Counts J.A."/>
            <person name="Kelly R.M."/>
        </authorList>
    </citation>
    <scope>NUCLEOTIDE SEQUENCE [LARGE SCALE GENOMIC DNA]</scope>
    <source>
        <strain evidence="3 4">JP7</strain>
    </source>
</reference>
<evidence type="ECO:0000256" key="1">
    <source>
        <dbReference type="ARBA" id="ARBA00010813"/>
    </source>
</evidence>
<dbReference type="Pfam" id="PF01658">
    <property type="entry name" value="Inos-1-P_synth"/>
    <property type="match status" value="1"/>
</dbReference>
<organism evidence="3 4">
    <name type="scientific">Acidianus sulfidivorans JP7</name>
    <dbReference type="NCBI Taxonomy" id="619593"/>
    <lineage>
        <taxon>Archaea</taxon>
        <taxon>Thermoproteota</taxon>
        <taxon>Thermoprotei</taxon>
        <taxon>Sulfolobales</taxon>
        <taxon>Sulfolobaceae</taxon>
        <taxon>Acidianus</taxon>
    </lineage>
</organism>
<dbReference type="OrthoDB" id="80661at2157"/>
<dbReference type="EMBL" id="CP029288">
    <property type="protein sequence ID" value="AWR97621.1"/>
    <property type="molecule type" value="Genomic_DNA"/>
</dbReference>
<dbReference type="KEGG" id="asul:DFR86_08715"/>